<gene>
    <name evidence="1" type="ORF">GSPATT00038829001</name>
</gene>
<dbReference type="OrthoDB" id="310074at2759"/>
<proteinExistence type="predicted"/>
<dbReference type="SUPFAM" id="SSF57184">
    <property type="entry name" value="Growth factor receptor domain"/>
    <property type="match status" value="1"/>
</dbReference>
<dbReference type="InterPro" id="IPR006212">
    <property type="entry name" value="Furin_repeat"/>
</dbReference>
<name>A0CQ05_PARTE</name>
<dbReference type="HOGENOM" id="CLU_011591_0_0_1"/>
<dbReference type="EMBL" id="CT868138">
    <property type="protein sequence ID" value="CAK72872.1"/>
    <property type="molecule type" value="Genomic_DNA"/>
</dbReference>
<keyword evidence="2" id="KW-1185">Reference proteome</keyword>
<protein>
    <submittedName>
        <fullName evidence="1">Uncharacterized protein</fullName>
    </submittedName>
</protein>
<evidence type="ECO:0000313" key="2">
    <source>
        <dbReference type="Proteomes" id="UP000000600"/>
    </source>
</evidence>
<dbReference type="CDD" id="cd00064">
    <property type="entry name" value="FU"/>
    <property type="match status" value="1"/>
</dbReference>
<dbReference type="RefSeq" id="XP_001440269.1">
    <property type="nucleotide sequence ID" value="XM_001440232.1"/>
</dbReference>
<dbReference type="AlphaFoldDB" id="A0CQ05"/>
<dbReference type="GeneID" id="5026055"/>
<sequence length="978" mass="116071">MIDFLQGYYSLENKALSQSALIDIQIAEQFEIDQSDQKHLPFGIWSKYNPLGHASLKDAYGLFDSNCFQIINSVDYATQSLNFIQYDCVYDTTKEIKKFIQIGFSQTEQFIFSLTIEPSEYEDIWYFFSIITNISKNRVELAISSQLNEIFKETLELILPNRDQKLLFTFGGSLKVENSNIVLIEQGRIFSLYPGQLIVYNFEMKRISIDFDFWFEITQFYQEIQNCECVTDLNMSDVHLLFLDLQTNTLQNVNCNSYTLAGWLRISQIYQSSEQLIYQFLKINTNVEGGENENLATFQLSYHISSIQNKIIITTYKYDFPSVTQDFSDDPFLIKRELIIYNTITSWQYIHINLHESVLDFSIIFYEVSNTQSYKTIFDVKQFHNQQLKITYGNIQQTKLDYLDVIVRRLLFSNCMQDLKWQKCHQSCKECDGPTKYDCLSCSEESKRIYIPEFKQCDCQYGTIDDNNTCIDYMDQYLYLNLQLNVKQRKTLNCKMGYFELDGDCIKCPLRIYSDFLICLECFSNPDEWFLQPYCSENLEFTKVSGKYERPSAQNFYLHDSSDLISTNIPWYEFKRYSIQNELLLYERFLMSSQIFFSFCNSYQQQSTRYDEHQCYACNIYFCESCGLTINNGFFCLKCNYQGELFNGTCTHYEKFNYTSCQPPYYASFSKKCELCPIENCLYCFEYFDDGQFLMSIEISNIYQYPQKAYIGCLLCEKDYNFNFYHKRCIKKAPSIKNCVTSVTKISNIEICLTSSLDHFQVSREINRCSSLLSYCSVCFIDYNNKITCLRCESGYVLFGGFCYYGEEESAYFLNEYWNLKVKSFLINFYQYYDNVKPPKLHPCGGYCERCIYLLGEYQCEECYFYPKKDEDDYLRSYMCKCCQPYCLICQRRTEREISVNIRDYKQVIAPFLSTTYYNTLYTNECLYPILGPNIFYDLTQELLSIVWKGFKMSYIRTLKMMWFDRFQRFHDKDSIDF</sequence>
<evidence type="ECO:0000313" key="1">
    <source>
        <dbReference type="EMBL" id="CAK72872.1"/>
    </source>
</evidence>
<organism evidence="1 2">
    <name type="scientific">Paramecium tetraurelia</name>
    <dbReference type="NCBI Taxonomy" id="5888"/>
    <lineage>
        <taxon>Eukaryota</taxon>
        <taxon>Sar</taxon>
        <taxon>Alveolata</taxon>
        <taxon>Ciliophora</taxon>
        <taxon>Intramacronucleata</taxon>
        <taxon>Oligohymenophorea</taxon>
        <taxon>Peniculida</taxon>
        <taxon>Parameciidae</taxon>
        <taxon>Paramecium</taxon>
    </lineage>
</organism>
<reference evidence="1 2" key="1">
    <citation type="journal article" date="2006" name="Nature">
        <title>Global trends of whole-genome duplications revealed by the ciliate Paramecium tetraurelia.</title>
        <authorList>
            <consortium name="Genoscope"/>
            <person name="Aury J.-M."/>
            <person name="Jaillon O."/>
            <person name="Duret L."/>
            <person name="Noel B."/>
            <person name="Jubin C."/>
            <person name="Porcel B.M."/>
            <person name="Segurens B."/>
            <person name="Daubin V."/>
            <person name="Anthouard V."/>
            <person name="Aiach N."/>
            <person name="Arnaiz O."/>
            <person name="Billaut A."/>
            <person name="Beisson J."/>
            <person name="Blanc I."/>
            <person name="Bouhouche K."/>
            <person name="Camara F."/>
            <person name="Duharcourt S."/>
            <person name="Guigo R."/>
            <person name="Gogendeau D."/>
            <person name="Katinka M."/>
            <person name="Keller A.-M."/>
            <person name="Kissmehl R."/>
            <person name="Klotz C."/>
            <person name="Koll F."/>
            <person name="Le Moue A."/>
            <person name="Lepere C."/>
            <person name="Malinsky S."/>
            <person name="Nowacki M."/>
            <person name="Nowak J.K."/>
            <person name="Plattner H."/>
            <person name="Poulain J."/>
            <person name="Ruiz F."/>
            <person name="Serrano V."/>
            <person name="Zagulski M."/>
            <person name="Dessen P."/>
            <person name="Betermier M."/>
            <person name="Weissenbach J."/>
            <person name="Scarpelli C."/>
            <person name="Schachter V."/>
            <person name="Sperling L."/>
            <person name="Meyer E."/>
            <person name="Cohen J."/>
            <person name="Wincker P."/>
        </authorList>
    </citation>
    <scope>NUCLEOTIDE SEQUENCE [LARGE SCALE GENOMIC DNA]</scope>
    <source>
        <strain evidence="1 2">Stock d4-2</strain>
    </source>
</reference>
<dbReference type="KEGG" id="ptm:GSPATT00038829001"/>
<accession>A0CQ05</accession>
<dbReference type="Proteomes" id="UP000000600">
    <property type="component" value="Unassembled WGS sequence"/>
</dbReference>
<dbReference type="InParanoid" id="A0CQ05"/>
<dbReference type="OMA" id="CERCIYL"/>
<dbReference type="InterPro" id="IPR009030">
    <property type="entry name" value="Growth_fac_rcpt_cys_sf"/>
</dbReference>